<accession>A0A0A9F068</accession>
<sequence>MVSWWENLLPFCKACHHIVLSCLQFSRWAGILSFQEAHQNHHQVYTSYIFLSASKASNSFFPLISEYAYSKF</sequence>
<dbReference type="EMBL" id="GBRH01194360">
    <property type="protein sequence ID" value="JAE03536.1"/>
    <property type="molecule type" value="Transcribed_RNA"/>
</dbReference>
<reference evidence="1" key="2">
    <citation type="journal article" date="2015" name="Data Brief">
        <title>Shoot transcriptome of the giant reed, Arundo donax.</title>
        <authorList>
            <person name="Barrero R.A."/>
            <person name="Guerrero F.D."/>
            <person name="Moolhuijzen P."/>
            <person name="Goolsby J.A."/>
            <person name="Tidwell J."/>
            <person name="Bellgard S.E."/>
            <person name="Bellgard M.I."/>
        </authorList>
    </citation>
    <scope>NUCLEOTIDE SEQUENCE</scope>
    <source>
        <tissue evidence="1">Shoot tissue taken approximately 20 cm above the soil surface</tissue>
    </source>
</reference>
<organism evidence="1">
    <name type="scientific">Arundo donax</name>
    <name type="common">Giant reed</name>
    <name type="synonym">Donax arundinaceus</name>
    <dbReference type="NCBI Taxonomy" id="35708"/>
    <lineage>
        <taxon>Eukaryota</taxon>
        <taxon>Viridiplantae</taxon>
        <taxon>Streptophyta</taxon>
        <taxon>Embryophyta</taxon>
        <taxon>Tracheophyta</taxon>
        <taxon>Spermatophyta</taxon>
        <taxon>Magnoliopsida</taxon>
        <taxon>Liliopsida</taxon>
        <taxon>Poales</taxon>
        <taxon>Poaceae</taxon>
        <taxon>PACMAD clade</taxon>
        <taxon>Arundinoideae</taxon>
        <taxon>Arundineae</taxon>
        <taxon>Arundo</taxon>
    </lineage>
</organism>
<dbReference type="AlphaFoldDB" id="A0A0A9F068"/>
<reference evidence="1" key="1">
    <citation type="submission" date="2014-09" db="EMBL/GenBank/DDBJ databases">
        <authorList>
            <person name="Magalhaes I.L.F."/>
            <person name="Oliveira U."/>
            <person name="Santos F.R."/>
            <person name="Vidigal T.H.D.A."/>
            <person name="Brescovit A.D."/>
            <person name="Santos A.J."/>
        </authorList>
    </citation>
    <scope>NUCLEOTIDE SEQUENCE</scope>
    <source>
        <tissue evidence="1">Shoot tissue taken approximately 20 cm above the soil surface</tissue>
    </source>
</reference>
<protein>
    <submittedName>
        <fullName evidence="1">Uncharacterized protein</fullName>
    </submittedName>
</protein>
<proteinExistence type="predicted"/>
<name>A0A0A9F068_ARUDO</name>
<evidence type="ECO:0000313" key="1">
    <source>
        <dbReference type="EMBL" id="JAE03536.1"/>
    </source>
</evidence>